<dbReference type="InterPro" id="IPR033341">
    <property type="entry name" value="SKA3"/>
</dbReference>
<evidence type="ECO:0000256" key="10">
    <source>
        <dbReference type="ARBA" id="ARBA00023212"/>
    </source>
</evidence>
<keyword evidence="10" id="KW-0206">Cytoskeleton</keyword>
<name>A0A7K8LSG6_9CORV</name>
<evidence type="ECO:0000256" key="7">
    <source>
        <dbReference type="ARBA" id="ARBA00022701"/>
    </source>
</evidence>
<keyword evidence="8" id="KW-0498">Mitosis</keyword>
<feature type="region of interest" description="Disordered" evidence="13">
    <location>
        <begin position="170"/>
        <end position="189"/>
    </location>
</feature>
<evidence type="ECO:0000256" key="8">
    <source>
        <dbReference type="ARBA" id="ARBA00022776"/>
    </source>
</evidence>
<dbReference type="AlphaFoldDB" id="A0A7K8LSG6"/>
<keyword evidence="9" id="KW-0995">Kinetochore</keyword>
<dbReference type="Proteomes" id="UP000547721">
    <property type="component" value="Unassembled WGS sequence"/>
</dbReference>
<proteinExistence type="inferred from homology"/>
<dbReference type="Gene3D" id="6.10.250.1400">
    <property type="match status" value="1"/>
</dbReference>
<dbReference type="GO" id="GO:0005876">
    <property type="term" value="C:spindle microtubule"/>
    <property type="evidence" value="ECO:0007669"/>
    <property type="project" value="TreeGrafter"/>
</dbReference>
<evidence type="ECO:0000313" key="15">
    <source>
        <dbReference type="Proteomes" id="UP000547721"/>
    </source>
</evidence>
<dbReference type="PANTHER" id="PTHR48118">
    <property type="entry name" value="SPINDLE AND KINETOCHORE-ASSOCIATED PROTEIN 3"/>
    <property type="match status" value="1"/>
</dbReference>
<accession>A0A7K8LSG6</accession>
<keyword evidence="6" id="KW-0132">Cell division</keyword>
<evidence type="ECO:0000313" key="14">
    <source>
        <dbReference type="EMBL" id="NXE32178.1"/>
    </source>
</evidence>
<evidence type="ECO:0000256" key="2">
    <source>
        <dbReference type="ARBA" id="ARBA00004629"/>
    </source>
</evidence>
<dbReference type="GO" id="GO:0000278">
    <property type="term" value="P:mitotic cell cycle"/>
    <property type="evidence" value="ECO:0007669"/>
    <property type="project" value="TreeGrafter"/>
</dbReference>
<feature type="region of interest" description="Disordered" evidence="13">
    <location>
        <begin position="108"/>
        <end position="147"/>
    </location>
</feature>
<comment type="caution">
    <text evidence="14">The sequence shown here is derived from an EMBL/GenBank/DDBJ whole genome shotgun (WGS) entry which is preliminary data.</text>
</comment>
<keyword evidence="11" id="KW-0131">Cell cycle</keyword>
<organism evidence="14 15">
    <name type="scientific">Ptilorrhoa leucosticta</name>
    <dbReference type="NCBI Taxonomy" id="449384"/>
    <lineage>
        <taxon>Eukaryota</taxon>
        <taxon>Metazoa</taxon>
        <taxon>Chordata</taxon>
        <taxon>Craniata</taxon>
        <taxon>Vertebrata</taxon>
        <taxon>Euteleostomi</taxon>
        <taxon>Archelosauria</taxon>
        <taxon>Archosauria</taxon>
        <taxon>Dinosauria</taxon>
        <taxon>Saurischia</taxon>
        <taxon>Theropoda</taxon>
        <taxon>Coelurosauria</taxon>
        <taxon>Aves</taxon>
        <taxon>Neognathae</taxon>
        <taxon>Neoaves</taxon>
        <taxon>Telluraves</taxon>
        <taxon>Australaves</taxon>
        <taxon>Passeriformes</taxon>
        <taxon>Corvoidea</taxon>
        <taxon>Cinclosomatidae</taxon>
        <taxon>Ptilorrhoa</taxon>
    </lineage>
</organism>
<comment type="similarity">
    <text evidence="3">Belongs to the SKA3 family.</text>
</comment>
<keyword evidence="12" id="KW-0137">Centromere</keyword>
<evidence type="ECO:0000256" key="1">
    <source>
        <dbReference type="ARBA" id="ARBA00004186"/>
    </source>
</evidence>
<keyword evidence="7" id="KW-0493">Microtubule</keyword>
<reference evidence="14 15" key="1">
    <citation type="submission" date="2019-09" db="EMBL/GenBank/DDBJ databases">
        <title>Bird 10,000 Genomes (B10K) Project - Family phase.</title>
        <authorList>
            <person name="Zhang G."/>
        </authorList>
    </citation>
    <scope>NUCLEOTIDE SEQUENCE [LARGE SCALE GENOMIC DNA]</scope>
    <source>
        <strain evidence="14">B10K-CU-031-17</strain>
        <tissue evidence="14">Muscle</tissue>
    </source>
</reference>
<protein>
    <submittedName>
        <fullName evidence="14">SKA3 protein</fullName>
    </submittedName>
</protein>
<keyword evidence="5" id="KW-0963">Cytoplasm</keyword>
<dbReference type="GO" id="GO:0007059">
    <property type="term" value="P:chromosome segregation"/>
    <property type="evidence" value="ECO:0007669"/>
    <property type="project" value="InterPro"/>
</dbReference>
<comment type="subcellular location">
    <subcellularLocation>
        <location evidence="2">Chromosome</location>
        <location evidence="2">Centromere</location>
        <location evidence="2">Kinetochore</location>
    </subcellularLocation>
    <subcellularLocation>
        <location evidence="1">Cytoplasm</location>
        <location evidence="1">Cytoskeleton</location>
        <location evidence="1">Spindle</location>
    </subcellularLocation>
</comment>
<sequence length="519" mass="58935">MDVTRGFFGKLRDLALTVEKEVKQLERAMLREDVDYEDESPATVLHDLHCEIKTQKEDVSASLDKGFSEKKAIHDFMKASEILMQRNAADLGKIGELFQKYGYKPPEDVNRESAMSVQNKSDEEKANDVPHLSSCTEKPLLPKDPLHNPQLSDFGLSQYAFSRPWSAVKAQHTTSAHQQKPKNETPLKLRTPCALPKTPKCKLKMDDYECVTPKLEHFGISEHTICMNEDYTMSLIHKTSQTIKNFLCRLGKLPLFAWYCLLTAYAIFSLEYIGYEKIIFKISVSSVMELILNSLLVKGDDNGGNLPEMTVREIMVTPASKSIMRAENADWMASPMVFVFCTPDMKASSKTNSTVLSRSSETKEQPLPSHTATPQCPDFQTRWLKAEAKVVNSNYQQVKPGGKIESMTKKDAKDKKYKEDRIPFAASSDENLKHFGDSSPPKLKHYDQLLNTPPPPEITRIPDDVLKILSQYNHKVDSSTAKEMETKAGNTTRYESDSTDYCNKENRYDYILQIWLSDL</sequence>
<evidence type="ECO:0000256" key="12">
    <source>
        <dbReference type="ARBA" id="ARBA00023328"/>
    </source>
</evidence>
<keyword evidence="15" id="KW-1185">Reference proteome</keyword>
<evidence type="ECO:0000256" key="11">
    <source>
        <dbReference type="ARBA" id="ARBA00023306"/>
    </source>
</evidence>
<feature type="region of interest" description="Disordered" evidence="13">
    <location>
        <begin position="351"/>
        <end position="376"/>
    </location>
</feature>
<evidence type="ECO:0000256" key="13">
    <source>
        <dbReference type="SAM" id="MobiDB-lite"/>
    </source>
</evidence>
<evidence type="ECO:0000256" key="6">
    <source>
        <dbReference type="ARBA" id="ARBA00022618"/>
    </source>
</evidence>
<dbReference type="GO" id="GO:0000940">
    <property type="term" value="C:outer kinetochore"/>
    <property type="evidence" value="ECO:0007669"/>
    <property type="project" value="InterPro"/>
</dbReference>
<evidence type="ECO:0000256" key="3">
    <source>
        <dbReference type="ARBA" id="ARBA00007716"/>
    </source>
</evidence>
<dbReference type="EMBL" id="VWYY01000021">
    <property type="protein sequence ID" value="NXE32178.1"/>
    <property type="molecule type" value="Genomic_DNA"/>
</dbReference>
<evidence type="ECO:0000256" key="9">
    <source>
        <dbReference type="ARBA" id="ARBA00022838"/>
    </source>
</evidence>
<evidence type="ECO:0000256" key="5">
    <source>
        <dbReference type="ARBA" id="ARBA00022490"/>
    </source>
</evidence>
<keyword evidence="4" id="KW-0158">Chromosome</keyword>
<evidence type="ECO:0000256" key="4">
    <source>
        <dbReference type="ARBA" id="ARBA00022454"/>
    </source>
</evidence>
<feature type="non-terminal residue" evidence="14">
    <location>
        <position position="519"/>
    </location>
</feature>
<gene>
    <name evidence="14" type="primary">Ska3</name>
    <name evidence="14" type="ORF">PTILEU_R04421</name>
</gene>
<dbReference type="PANTHER" id="PTHR48118:SF1">
    <property type="entry name" value="SPINDLE AND KINETOCHORE-ASSOCIATED PROTEIN 3"/>
    <property type="match status" value="1"/>
</dbReference>
<feature type="non-terminal residue" evidence="14">
    <location>
        <position position="1"/>
    </location>
</feature>
<dbReference type="GO" id="GO:0051301">
    <property type="term" value="P:cell division"/>
    <property type="evidence" value="ECO:0007669"/>
    <property type="project" value="UniProtKB-KW"/>
</dbReference>